<dbReference type="EMBL" id="JBBPFD010000006">
    <property type="protein sequence ID" value="KAK7921863.1"/>
    <property type="molecule type" value="Genomic_DNA"/>
</dbReference>
<organism evidence="3 4">
    <name type="scientific">Mugilogobius chulae</name>
    <name type="common">yellowstripe goby</name>
    <dbReference type="NCBI Taxonomy" id="88201"/>
    <lineage>
        <taxon>Eukaryota</taxon>
        <taxon>Metazoa</taxon>
        <taxon>Chordata</taxon>
        <taxon>Craniata</taxon>
        <taxon>Vertebrata</taxon>
        <taxon>Euteleostomi</taxon>
        <taxon>Actinopterygii</taxon>
        <taxon>Neopterygii</taxon>
        <taxon>Teleostei</taxon>
        <taxon>Neoteleostei</taxon>
        <taxon>Acanthomorphata</taxon>
        <taxon>Gobiaria</taxon>
        <taxon>Gobiiformes</taxon>
        <taxon>Gobioidei</taxon>
        <taxon>Gobiidae</taxon>
        <taxon>Gobionellinae</taxon>
        <taxon>Mugilogobius</taxon>
    </lineage>
</organism>
<feature type="compositionally biased region" description="Basic and acidic residues" evidence="1">
    <location>
        <begin position="186"/>
        <end position="198"/>
    </location>
</feature>
<sequence length="283" mass="31790">MFRHHYGPHHDDAVHLGASLSAQSVVRHGHGLVHRRVLRLRVSALIEFAAVNYFTNAELERSKRKTHRCPPVPRSTPVKEYQESLQLNPDSNGNLRKRMNYITHESRVQLRAQSLQPVRRGPSSPSGQQRGAPGSRRSELQLTTCPPQQPQQVRESAERGLVVRAACSGARRSRPPPRPNVMRDTPPLRDTPRSETRPPEATPPPPPPPRSSSCSLHGCSGSSSARRDESRSNALFSAQRRGDRGNQQDRQVRRILFPVSFGAFNMVYWVVYLSKDTMVGQKT</sequence>
<dbReference type="SUPFAM" id="SSF90112">
    <property type="entry name" value="Neurotransmitter-gated ion-channel transmembrane pore"/>
    <property type="match status" value="1"/>
</dbReference>
<gene>
    <name evidence="3" type="ORF">WMY93_008765</name>
</gene>
<keyword evidence="2" id="KW-1133">Transmembrane helix</keyword>
<evidence type="ECO:0000313" key="3">
    <source>
        <dbReference type="EMBL" id="KAK7921863.1"/>
    </source>
</evidence>
<feature type="compositionally biased region" description="Pro residues" evidence="1">
    <location>
        <begin position="200"/>
        <end position="210"/>
    </location>
</feature>
<feature type="compositionally biased region" description="Low complexity" evidence="1">
    <location>
        <begin position="211"/>
        <end position="224"/>
    </location>
</feature>
<dbReference type="GO" id="GO:0016020">
    <property type="term" value="C:membrane"/>
    <property type="evidence" value="ECO:0007669"/>
    <property type="project" value="InterPro"/>
</dbReference>
<feature type="region of interest" description="Disordered" evidence="1">
    <location>
        <begin position="111"/>
        <end position="248"/>
    </location>
</feature>
<protein>
    <submittedName>
        <fullName evidence="3">Uncharacterized protein</fullName>
    </submittedName>
</protein>
<feature type="compositionally biased region" description="Polar residues" evidence="1">
    <location>
        <begin position="83"/>
        <end position="94"/>
    </location>
</feature>
<keyword evidence="2" id="KW-0472">Membrane</keyword>
<dbReference type="AlphaFoldDB" id="A0AAW0PD32"/>
<dbReference type="InterPro" id="IPR036719">
    <property type="entry name" value="Neuro-gated_channel_TM_sf"/>
</dbReference>
<evidence type="ECO:0000313" key="4">
    <source>
        <dbReference type="Proteomes" id="UP001460270"/>
    </source>
</evidence>
<dbReference type="Proteomes" id="UP001460270">
    <property type="component" value="Unassembled WGS sequence"/>
</dbReference>
<keyword evidence="2" id="KW-0812">Transmembrane</keyword>
<feature type="region of interest" description="Disordered" evidence="1">
    <location>
        <begin position="60"/>
        <end position="96"/>
    </location>
</feature>
<evidence type="ECO:0000256" key="1">
    <source>
        <dbReference type="SAM" id="MobiDB-lite"/>
    </source>
</evidence>
<dbReference type="GO" id="GO:0006811">
    <property type="term" value="P:monoatomic ion transport"/>
    <property type="evidence" value="ECO:0007669"/>
    <property type="project" value="InterPro"/>
</dbReference>
<feature type="transmembrane region" description="Helical" evidence="2">
    <location>
        <begin position="255"/>
        <end position="273"/>
    </location>
</feature>
<comment type="caution">
    <text evidence="3">The sequence shown here is derived from an EMBL/GenBank/DDBJ whole genome shotgun (WGS) entry which is preliminary data.</text>
</comment>
<keyword evidence="4" id="KW-1185">Reference proteome</keyword>
<evidence type="ECO:0000256" key="2">
    <source>
        <dbReference type="SAM" id="Phobius"/>
    </source>
</evidence>
<accession>A0AAW0PD32</accession>
<proteinExistence type="predicted"/>
<name>A0AAW0PD32_9GOBI</name>
<reference evidence="4" key="1">
    <citation type="submission" date="2024-04" db="EMBL/GenBank/DDBJ databases">
        <title>Salinicola lusitanus LLJ914,a marine bacterium isolated from the Okinawa Trough.</title>
        <authorList>
            <person name="Li J."/>
        </authorList>
    </citation>
    <scope>NUCLEOTIDE SEQUENCE [LARGE SCALE GENOMIC DNA]</scope>
</reference>